<dbReference type="PANTHER" id="PTHR13763:SF0">
    <property type="entry name" value="BREAST CANCER TYPE 1 SUSCEPTIBILITY PROTEIN"/>
    <property type="match status" value="1"/>
</dbReference>
<evidence type="ECO:0000313" key="7">
    <source>
        <dbReference type="EMBL" id="KAK3529369.1"/>
    </source>
</evidence>
<dbReference type="GO" id="GO:0045944">
    <property type="term" value="P:positive regulation of transcription by RNA polymerase II"/>
    <property type="evidence" value="ECO:0007669"/>
    <property type="project" value="TreeGrafter"/>
</dbReference>
<reference evidence="7" key="1">
    <citation type="submission" date="2023-06" db="EMBL/GenBank/DDBJ databases">
        <title>Male Hemibagrus guttatus genome.</title>
        <authorList>
            <person name="Bian C."/>
        </authorList>
    </citation>
    <scope>NUCLEOTIDE SEQUENCE</scope>
    <source>
        <strain evidence="7">Male_cb2023</strain>
        <tissue evidence="7">Muscle</tissue>
    </source>
</reference>
<evidence type="ECO:0000256" key="5">
    <source>
        <dbReference type="ARBA" id="ARBA00023242"/>
    </source>
</evidence>
<evidence type="ECO:0000256" key="6">
    <source>
        <dbReference type="SAM" id="MobiDB-lite"/>
    </source>
</evidence>
<evidence type="ECO:0000256" key="1">
    <source>
        <dbReference type="ARBA" id="ARBA00004123"/>
    </source>
</evidence>
<evidence type="ECO:0000256" key="4">
    <source>
        <dbReference type="ARBA" id="ARBA00023204"/>
    </source>
</evidence>
<dbReference type="EMBL" id="JAUCMX010000012">
    <property type="protein sequence ID" value="KAK3529369.1"/>
    <property type="molecule type" value="Genomic_DNA"/>
</dbReference>
<evidence type="ECO:0000313" key="8">
    <source>
        <dbReference type="Proteomes" id="UP001274896"/>
    </source>
</evidence>
<keyword evidence="8" id="KW-1185">Reference proteome</keyword>
<feature type="compositionally biased region" description="Polar residues" evidence="6">
    <location>
        <begin position="102"/>
        <end position="114"/>
    </location>
</feature>
<keyword evidence="2" id="KW-0677">Repeat</keyword>
<feature type="region of interest" description="Disordered" evidence="6">
    <location>
        <begin position="85"/>
        <end position="122"/>
    </location>
</feature>
<name>A0AAE0V1X3_9TELE</name>
<dbReference type="GO" id="GO:0004842">
    <property type="term" value="F:ubiquitin-protein transferase activity"/>
    <property type="evidence" value="ECO:0007669"/>
    <property type="project" value="TreeGrafter"/>
</dbReference>
<dbReference type="GO" id="GO:0007095">
    <property type="term" value="P:mitotic G2 DNA damage checkpoint signaling"/>
    <property type="evidence" value="ECO:0007669"/>
    <property type="project" value="TreeGrafter"/>
</dbReference>
<accession>A0AAE0V1X3</accession>
<dbReference type="GO" id="GO:0043009">
    <property type="term" value="P:chordate embryonic development"/>
    <property type="evidence" value="ECO:0007669"/>
    <property type="project" value="TreeGrafter"/>
</dbReference>
<comment type="caution">
    <text evidence="7">The sequence shown here is derived from an EMBL/GenBank/DDBJ whole genome shotgun (WGS) entry which is preliminary data.</text>
</comment>
<feature type="region of interest" description="Disordered" evidence="6">
    <location>
        <begin position="139"/>
        <end position="199"/>
    </location>
</feature>
<dbReference type="Proteomes" id="UP001274896">
    <property type="component" value="Unassembled WGS sequence"/>
</dbReference>
<proteinExistence type="predicted"/>
<keyword evidence="3" id="KW-0227">DNA damage</keyword>
<dbReference type="InterPro" id="IPR031099">
    <property type="entry name" value="BRCA1-associated"/>
</dbReference>
<keyword evidence="5" id="KW-0539">Nucleus</keyword>
<dbReference type="GO" id="GO:0000724">
    <property type="term" value="P:double-strand break repair via homologous recombination"/>
    <property type="evidence" value="ECO:0007669"/>
    <property type="project" value="TreeGrafter"/>
</dbReference>
<dbReference type="AlphaFoldDB" id="A0AAE0V1X3"/>
<dbReference type="GO" id="GO:0070531">
    <property type="term" value="C:BRCA1-A complex"/>
    <property type="evidence" value="ECO:0007669"/>
    <property type="project" value="TreeGrafter"/>
</dbReference>
<gene>
    <name evidence="7" type="ORF">QTP70_029470</name>
</gene>
<dbReference type="InterPro" id="IPR013083">
    <property type="entry name" value="Znf_RING/FYVE/PHD"/>
</dbReference>
<keyword evidence="4" id="KW-0234">DNA repair</keyword>
<organism evidence="7 8">
    <name type="scientific">Hemibagrus guttatus</name>
    <dbReference type="NCBI Taxonomy" id="175788"/>
    <lineage>
        <taxon>Eukaryota</taxon>
        <taxon>Metazoa</taxon>
        <taxon>Chordata</taxon>
        <taxon>Craniata</taxon>
        <taxon>Vertebrata</taxon>
        <taxon>Euteleostomi</taxon>
        <taxon>Actinopterygii</taxon>
        <taxon>Neopterygii</taxon>
        <taxon>Teleostei</taxon>
        <taxon>Ostariophysi</taxon>
        <taxon>Siluriformes</taxon>
        <taxon>Bagridae</taxon>
        <taxon>Hemibagrus</taxon>
    </lineage>
</organism>
<dbReference type="Gene3D" id="3.30.40.10">
    <property type="entry name" value="Zinc/RING finger domain, C3HC4 (zinc finger)"/>
    <property type="match status" value="1"/>
</dbReference>
<evidence type="ECO:0000256" key="2">
    <source>
        <dbReference type="ARBA" id="ARBA00022737"/>
    </source>
</evidence>
<evidence type="ECO:0000256" key="3">
    <source>
        <dbReference type="ARBA" id="ARBA00022763"/>
    </source>
</evidence>
<comment type="subcellular location">
    <subcellularLocation>
        <location evidence="1">Nucleus</location>
    </subcellularLocation>
</comment>
<dbReference type="GO" id="GO:0031436">
    <property type="term" value="C:BRCA1-BARD1 complex"/>
    <property type="evidence" value="ECO:0007669"/>
    <property type="project" value="TreeGrafter"/>
</dbReference>
<sequence>MSAVKAEDVKKGIAVIWENLQCPIWFCMTKLLERNKRKETSCPVCKTKVTKRSLQESPGFQKLVEGLRDLVRSYEFDTRTNYFTGLPQKRHGASVETESRDQQGSGENTTSEGNVTEKEATLSSTAAAKDAFAKLMCLGDSFPDTSQQDRLDSSLGDLPQKSKTNPAVPEDVPPRTEASDSPTQQDVAPDEGKLSRRQG</sequence>
<dbReference type="PANTHER" id="PTHR13763">
    <property type="entry name" value="BREAST CANCER TYPE 1 SUSCEPTIBILITY PROTEIN BRCA1"/>
    <property type="match status" value="1"/>
</dbReference>
<protein>
    <submittedName>
        <fullName evidence="7">Uncharacterized protein</fullName>
    </submittedName>
</protein>
<feature type="compositionally biased region" description="Basic and acidic residues" evidence="6">
    <location>
        <begin position="190"/>
        <end position="199"/>
    </location>
</feature>
<dbReference type="SUPFAM" id="SSF57850">
    <property type="entry name" value="RING/U-box"/>
    <property type="match status" value="1"/>
</dbReference>